<protein>
    <submittedName>
        <fullName evidence="3">Uncharacterized protein</fullName>
    </submittedName>
</protein>
<comment type="caution">
    <text evidence="3">The sequence shown here is derived from an EMBL/GenBank/DDBJ whole genome shotgun (WGS) entry which is preliminary data.</text>
</comment>
<keyword evidence="1" id="KW-0175">Coiled coil</keyword>
<dbReference type="OrthoDB" id="692019at2759"/>
<name>A0A9J5W8I9_SOLCO</name>
<accession>A0A9J5W8I9</accession>
<evidence type="ECO:0000313" key="3">
    <source>
        <dbReference type="EMBL" id="KAG5571909.1"/>
    </source>
</evidence>
<gene>
    <name evidence="3" type="ORF">H5410_061675</name>
</gene>
<feature type="region of interest" description="Disordered" evidence="2">
    <location>
        <begin position="49"/>
        <end position="70"/>
    </location>
</feature>
<keyword evidence="4" id="KW-1185">Reference proteome</keyword>
<sequence>MQTRVENTLVIERYDEALKNYIEQLSDFHDNSAAQPYLEKLIDNQNNSIDQAHDDESNELNSSVGGTVVQPTNESEEVLFSKSGEALVLKTLGKKWKHYKCDMKEHQRTQANRNNRANQKMPHTGGSKSIATLMHQQDMINEKMSNNERSTDQPPHNVSWESDVYSQVLGNEKSGYVRGLGLCPTPSVLWGRKSSIQNIVLEDSSNEVVQRLEQEITKLKEKQNEEIDLMKQNHEKLQS</sequence>
<proteinExistence type="predicted"/>
<dbReference type="AlphaFoldDB" id="A0A9J5W8I9"/>
<feature type="compositionally biased region" description="Polar residues" evidence="2">
    <location>
        <begin position="59"/>
        <end position="70"/>
    </location>
</feature>
<reference evidence="3 4" key="1">
    <citation type="submission" date="2020-09" db="EMBL/GenBank/DDBJ databases">
        <title>De no assembly of potato wild relative species, Solanum commersonii.</title>
        <authorList>
            <person name="Cho K."/>
        </authorList>
    </citation>
    <scope>NUCLEOTIDE SEQUENCE [LARGE SCALE GENOMIC DNA]</scope>
    <source>
        <strain evidence="3">LZ3.2</strain>
        <tissue evidence="3">Leaf</tissue>
    </source>
</reference>
<organism evidence="3 4">
    <name type="scientific">Solanum commersonii</name>
    <name type="common">Commerson's wild potato</name>
    <name type="synonym">Commerson's nightshade</name>
    <dbReference type="NCBI Taxonomy" id="4109"/>
    <lineage>
        <taxon>Eukaryota</taxon>
        <taxon>Viridiplantae</taxon>
        <taxon>Streptophyta</taxon>
        <taxon>Embryophyta</taxon>
        <taxon>Tracheophyta</taxon>
        <taxon>Spermatophyta</taxon>
        <taxon>Magnoliopsida</taxon>
        <taxon>eudicotyledons</taxon>
        <taxon>Gunneridae</taxon>
        <taxon>Pentapetalae</taxon>
        <taxon>asterids</taxon>
        <taxon>lamiids</taxon>
        <taxon>Solanales</taxon>
        <taxon>Solanaceae</taxon>
        <taxon>Solanoideae</taxon>
        <taxon>Solaneae</taxon>
        <taxon>Solanum</taxon>
    </lineage>
</organism>
<feature type="coiled-coil region" evidence="1">
    <location>
        <begin position="202"/>
        <end position="233"/>
    </location>
</feature>
<evidence type="ECO:0000256" key="2">
    <source>
        <dbReference type="SAM" id="MobiDB-lite"/>
    </source>
</evidence>
<evidence type="ECO:0000313" key="4">
    <source>
        <dbReference type="Proteomes" id="UP000824120"/>
    </source>
</evidence>
<dbReference type="Proteomes" id="UP000824120">
    <property type="component" value="Chromosome 12"/>
</dbReference>
<dbReference type="EMBL" id="JACXVP010000012">
    <property type="protein sequence ID" value="KAG5571909.1"/>
    <property type="molecule type" value="Genomic_DNA"/>
</dbReference>
<evidence type="ECO:0000256" key="1">
    <source>
        <dbReference type="SAM" id="Coils"/>
    </source>
</evidence>